<name>A0A1E3NU71_WICAA</name>
<dbReference type="RefSeq" id="XP_019035831.1">
    <property type="nucleotide sequence ID" value="XM_019184023.1"/>
</dbReference>
<protein>
    <submittedName>
        <fullName evidence="2">Uncharacterized protein</fullName>
    </submittedName>
</protein>
<sequence length="53" mass="5665">METTASQRSSHVQGGITMENRGGNTTSGVEIGDPVLLFGKLWQELGCGERNSK</sequence>
<gene>
    <name evidence="2" type="ORF">WICANDRAFT_65912</name>
</gene>
<feature type="region of interest" description="Disordered" evidence="1">
    <location>
        <begin position="1"/>
        <end position="29"/>
    </location>
</feature>
<organism evidence="2 3">
    <name type="scientific">Wickerhamomyces anomalus (strain ATCC 58044 / CBS 1984 / NCYC 433 / NRRL Y-366-8)</name>
    <name type="common">Yeast</name>
    <name type="synonym">Hansenula anomala</name>
    <dbReference type="NCBI Taxonomy" id="683960"/>
    <lineage>
        <taxon>Eukaryota</taxon>
        <taxon>Fungi</taxon>
        <taxon>Dikarya</taxon>
        <taxon>Ascomycota</taxon>
        <taxon>Saccharomycotina</taxon>
        <taxon>Saccharomycetes</taxon>
        <taxon>Phaffomycetales</taxon>
        <taxon>Wickerhamomycetaceae</taxon>
        <taxon>Wickerhamomyces</taxon>
    </lineage>
</organism>
<feature type="compositionally biased region" description="Polar residues" evidence="1">
    <location>
        <begin position="1"/>
        <end position="12"/>
    </location>
</feature>
<reference evidence="2 3" key="1">
    <citation type="journal article" date="2016" name="Proc. Natl. Acad. Sci. U.S.A.">
        <title>Comparative genomics of biotechnologically important yeasts.</title>
        <authorList>
            <person name="Riley R."/>
            <person name="Haridas S."/>
            <person name="Wolfe K.H."/>
            <person name="Lopes M.R."/>
            <person name="Hittinger C.T."/>
            <person name="Goeker M."/>
            <person name="Salamov A.A."/>
            <person name="Wisecaver J.H."/>
            <person name="Long T.M."/>
            <person name="Calvey C.H."/>
            <person name="Aerts A.L."/>
            <person name="Barry K.W."/>
            <person name="Choi C."/>
            <person name="Clum A."/>
            <person name="Coughlan A.Y."/>
            <person name="Deshpande S."/>
            <person name="Douglass A.P."/>
            <person name="Hanson S.J."/>
            <person name="Klenk H.-P."/>
            <person name="LaButti K.M."/>
            <person name="Lapidus A."/>
            <person name="Lindquist E.A."/>
            <person name="Lipzen A.M."/>
            <person name="Meier-Kolthoff J.P."/>
            <person name="Ohm R.A."/>
            <person name="Otillar R.P."/>
            <person name="Pangilinan J.L."/>
            <person name="Peng Y."/>
            <person name="Rokas A."/>
            <person name="Rosa C.A."/>
            <person name="Scheuner C."/>
            <person name="Sibirny A.A."/>
            <person name="Slot J.C."/>
            <person name="Stielow J.B."/>
            <person name="Sun H."/>
            <person name="Kurtzman C.P."/>
            <person name="Blackwell M."/>
            <person name="Grigoriev I.V."/>
            <person name="Jeffries T.W."/>
        </authorList>
    </citation>
    <scope>NUCLEOTIDE SEQUENCE [LARGE SCALE GENOMIC DNA]</scope>
    <source>
        <strain evidence="3">ATCC 58044 / CBS 1984 / NCYC 433 / NRRL Y-366-8</strain>
    </source>
</reference>
<dbReference type="AlphaFoldDB" id="A0A1E3NU71"/>
<evidence type="ECO:0000256" key="1">
    <source>
        <dbReference type="SAM" id="MobiDB-lite"/>
    </source>
</evidence>
<dbReference type="Proteomes" id="UP000094112">
    <property type="component" value="Unassembled WGS sequence"/>
</dbReference>
<evidence type="ECO:0000313" key="2">
    <source>
        <dbReference type="EMBL" id="ODQ56624.1"/>
    </source>
</evidence>
<evidence type="ECO:0000313" key="3">
    <source>
        <dbReference type="Proteomes" id="UP000094112"/>
    </source>
</evidence>
<keyword evidence="3" id="KW-1185">Reference proteome</keyword>
<dbReference type="GeneID" id="30201269"/>
<proteinExistence type="predicted"/>
<dbReference type="EMBL" id="KV454250">
    <property type="protein sequence ID" value="ODQ56624.1"/>
    <property type="molecule type" value="Genomic_DNA"/>
</dbReference>
<accession>A0A1E3NU71</accession>